<organism evidence="1">
    <name type="scientific">Culex pipiens</name>
    <name type="common">House mosquito</name>
    <dbReference type="NCBI Taxonomy" id="7175"/>
    <lineage>
        <taxon>Eukaryota</taxon>
        <taxon>Metazoa</taxon>
        <taxon>Ecdysozoa</taxon>
        <taxon>Arthropoda</taxon>
        <taxon>Hexapoda</taxon>
        <taxon>Insecta</taxon>
        <taxon>Pterygota</taxon>
        <taxon>Neoptera</taxon>
        <taxon>Endopterygota</taxon>
        <taxon>Diptera</taxon>
        <taxon>Nematocera</taxon>
        <taxon>Culicoidea</taxon>
        <taxon>Culicidae</taxon>
        <taxon>Culicinae</taxon>
        <taxon>Culicini</taxon>
        <taxon>Culex</taxon>
        <taxon>Culex</taxon>
    </lineage>
</organism>
<dbReference type="EMBL" id="HBUE01295186">
    <property type="protein sequence ID" value="CAG6576000.1"/>
    <property type="molecule type" value="Transcribed_RNA"/>
</dbReference>
<dbReference type="EMBL" id="HBUE01189376">
    <property type="protein sequence ID" value="CAG6524314.1"/>
    <property type="molecule type" value="Transcribed_RNA"/>
</dbReference>
<sequence length="109" mass="13393">MVATWSSWRMAPTTRLRNLWNHRQPRWRRARRICSRSLLRKIFQRWRLLPKQQALSRTARNSLSSNLLRWPLCHHLQYLRLRPRTKNHNHQHQLQVWTTFQLLPIVSAA</sequence>
<accession>A0A8D8CMR7</accession>
<evidence type="ECO:0000313" key="1">
    <source>
        <dbReference type="EMBL" id="CAG6496291.1"/>
    </source>
</evidence>
<proteinExistence type="predicted"/>
<protein>
    <submittedName>
        <fullName evidence="1">(northern house mosquito) hypothetical protein</fullName>
    </submittedName>
</protein>
<dbReference type="EMBL" id="HBUE01189377">
    <property type="protein sequence ID" value="CAG6524319.1"/>
    <property type="molecule type" value="Transcribed_RNA"/>
</dbReference>
<dbReference type="EMBL" id="HBUE01295185">
    <property type="protein sequence ID" value="CAG6575995.1"/>
    <property type="molecule type" value="Transcribed_RNA"/>
</dbReference>
<dbReference type="EMBL" id="HBUE01130638">
    <property type="protein sequence ID" value="CAG6496291.1"/>
    <property type="molecule type" value="Transcribed_RNA"/>
</dbReference>
<name>A0A8D8CMR7_CULPI</name>
<dbReference type="AlphaFoldDB" id="A0A8D8CMR7"/>
<reference evidence="1" key="1">
    <citation type="submission" date="2021-05" db="EMBL/GenBank/DDBJ databases">
        <authorList>
            <person name="Alioto T."/>
            <person name="Alioto T."/>
            <person name="Gomez Garrido J."/>
        </authorList>
    </citation>
    <scope>NUCLEOTIDE SEQUENCE</scope>
</reference>